<name>A0A139KSU2_BACOV</name>
<dbReference type="SUPFAM" id="SSF56349">
    <property type="entry name" value="DNA breaking-rejoining enzymes"/>
    <property type="match status" value="1"/>
</dbReference>
<dbReference type="Proteomes" id="UP000435985">
    <property type="component" value="Unassembled WGS sequence"/>
</dbReference>
<reference evidence="1 2" key="1">
    <citation type="journal article" date="2019" name="Nat. Med.">
        <title>A library of human gut bacterial isolates paired with longitudinal multiomics data enables mechanistic microbiome research.</title>
        <authorList>
            <person name="Poyet M."/>
            <person name="Groussin M."/>
            <person name="Gibbons S.M."/>
            <person name="Avila-Pacheco J."/>
            <person name="Jiang X."/>
            <person name="Kearney S.M."/>
            <person name="Perrotta A.R."/>
            <person name="Berdy B."/>
            <person name="Zhao S."/>
            <person name="Lieberman T.D."/>
            <person name="Swanson P.K."/>
            <person name="Smith M."/>
            <person name="Roesemann S."/>
            <person name="Alexander J.E."/>
            <person name="Rich S.A."/>
            <person name="Livny J."/>
            <person name="Vlamakis H."/>
            <person name="Clish C."/>
            <person name="Bullock K."/>
            <person name="Deik A."/>
            <person name="Scott J."/>
            <person name="Pierce K.A."/>
            <person name="Xavier R.J."/>
            <person name="Alm E.J."/>
        </authorList>
    </citation>
    <scope>NUCLEOTIDE SEQUENCE [LARGE SCALE GENOMIC DNA]</scope>
    <source>
        <strain evidence="1 2">BIOML-A14</strain>
    </source>
</reference>
<comment type="caution">
    <text evidence="1">The sequence shown here is derived from an EMBL/GenBank/DDBJ whole genome shotgun (WGS) entry which is preliminary data.</text>
</comment>
<dbReference type="AlphaFoldDB" id="A0A139KSU2"/>
<dbReference type="InterPro" id="IPR010998">
    <property type="entry name" value="Integrase_recombinase_N"/>
</dbReference>
<dbReference type="GO" id="GO:0006310">
    <property type="term" value="P:DNA recombination"/>
    <property type="evidence" value="ECO:0007669"/>
    <property type="project" value="InterPro"/>
</dbReference>
<dbReference type="Gene3D" id="1.10.443.10">
    <property type="entry name" value="Intergrase catalytic core"/>
    <property type="match status" value="1"/>
</dbReference>
<dbReference type="InterPro" id="IPR050090">
    <property type="entry name" value="Tyrosine_recombinase_XerCD"/>
</dbReference>
<gene>
    <name evidence="1" type="ORF">F3B98_10325</name>
</gene>
<sequence>MNAMEKLTKSLSLFKERGCTVSLALDIRTNRRKSSEYPLSVRFTLERRAFYYPVGGSYTAKEFSDICSAVKCRSENYKLQKEWKDTFIPKYKEILMNLNKGGILTYEMVRRCIIDGEEATSIDDNATVSQSFVGIWEQVIHDLRTEDGGVRFTTAESYECSLKSFRKILGENAIKGFCISAAELQKWKDGMHNGVKDENGAIVGKISDTTAGIYLRCCRAVWNRCVHEGYLKDVPYPFSNKKEKGLVSIPKSAKRKQSFLNVNQMTELYNLFVSKQYPEHWTEDYMKRAHYSLGLFLAQYLCNGFNMADAGRLTYNSYYYQTEGKAFRFNRKKTSRRCPDGSEVIVPIIPPLQYILDEIAAPPTRDGLVFPDILKGSETEELRRKYTVQENSNVKDRVIKICHEALNWDKSICPSGTWCRHSFATNLHNAGVDMDYISESMGHSTSDHAITQIYIEHYPLDIQMQNNSKLLNLDNTSERDALLAKLASMSTEELLKLFR</sequence>
<proteinExistence type="predicted"/>
<dbReference type="GO" id="GO:0015074">
    <property type="term" value="P:DNA integration"/>
    <property type="evidence" value="ECO:0007669"/>
    <property type="project" value="InterPro"/>
</dbReference>
<organism evidence="1 2">
    <name type="scientific">Bacteroides ovatus</name>
    <dbReference type="NCBI Taxonomy" id="28116"/>
    <lineage>
        <taxon>Bacteria</taxon>
        <taxon>Pseudomonadati</taxon>
        <taxon>Bacteroidota</taxon>
        <taxon>Bacteroidia</taxon>
        <taxon>Bacteroidales</taxon>
        <taxon>Bacteroidaceae</taxon>
        <taxon>Bacteroides</taxon>
    </lineage>
</organism>
<dbReference type="PANTHER" id="PTHR30349">
    <property type="entry name" value="PHAGE INTEGRASE-RELATED"/>
    <property type="match status" value="1"/>
</dbReference>
<accession>A0A139KSU2</accession>
<dbReference type="InterPro" id="IPR013762">
    <property type="entry name" value="Integrase-like_cat_sf"/>
</dbReference>
<evidence type="ECO:0000313" key="1">
    <source>
        <dbReference type="EMBL" id="KAA4664483.1"/>
    </source>
</evidence>
<evidence type="ECO:0000313" key="2">
    <source>
        <dbReference type="Proteomes" id="UP000435985"/>
    </source>
</evidence>
<dbReference type="GO" id="GO:0003677">
    <property type="term" value="F:DNA binding"/>
    <property type="evidence" value="ECO:0007669"/>
    <property type="project" value="InterPro"/>
</dbReference>
<dbReference type="PANTHER" id="PTHR30349:SF64">
    <property type="entry name" value="PROPHAGE INTEGRASE INTD-RELATED"/>
    <property type="match status" value="1"/>
</dbReference>
<dbReference type="Gene3D" id="1.10.150.130">
    <property type="match status" value="1"/>
</dbReference>
<dbReference type="InterPro" id="IPR011010">
    <property type="entry name" value="DNA_brk_join_enz"/>
</dbReference>
<protein>
    <submittedName>
        <fullName evidence="1">Site-specific integrase</fullName>
    </submittedName>
</protein>
<dbReference type="EMBL" id="VWFO01000010">
    <property type="protein sequence ID" value="KAA4664483.1"/>
    <property type="molecule type" value="Genomic_DNA"/>
</dbReference>